<name>A0A9N9KDD0_9GLOM</name>
<protein>
    <submittedName>
        <fullName evidence="1">9451_t:CDS:1</fullName>
    </submittedName>
</protein>
<evidence type="ECO:0000313" key="1">
    <source>
        <dbReference type="EMBL" id="CAG8820003.1"/>
    </source>
</evidence>
<comment type="caution">
    <text evidence="1">The sequence shown here is derived from an EMBL/GenBank/DDBJ whole genome shotgun (WGS) entry which is preliminary data.</text>
</comment>
<gene>
    <name evidence="1" type="ORF">DERYTH_LOCUS26877</name>
</gene>
<sequence length="74" mass="8544">ARMITTWIKLISGDTTWAKIKRSRITQSLQNKRDITSLQAFTENPVRTKNWPSEWKPFILAWNKVEGAVSSLTP</sequence>
<feature type="non-terminal residue" evidence="1">
    <location>
        <position position="1"/>
    </location>
</feature>
<proteinExistence type="predicted"/>
<reference evidence="1" key="1">
    <citation type="submission" date="2021-06" db="EMBL/GenBank/DDBJ databases">
        <authorList>
            <person name="Kallberg Y."/>
            <person name="Tangrot J."/>
            <person name="Rosling A."/>
        </authorList>
    </citation>
    <scope>NUCLEOTIDE SEQUENCE</scope>
    <source>
        <strain evidence="1">MA453B</strain>
    </source>
</reference>
<feature type="non-terminal residue" evidence="1">
    <location>
        <position position="74"/>
    </location>
</feature>
<dbReference type="Proteomes" id="UP000789405">
    <property type="component" value="Unassembled WGS sequence"/>
</dbReference>
<accession>A0A9N9KDD0</accession>
<evidence type="ECO:0000313" key="2">
    <source>
        <dbReference type="Proteomes" id="UP000789405"/>
    </source>
</evidence>
<dbReference type="AlphaFoldDB" id="A0A9N9KDD0"/>
<keyword evidence="2" id="KW-1185">Reference proteome</keyword>
<dbReference type="EMBL" id="CAJVPY010058703">
    <property type="protein sequence ID" value="CAG8820003.1"/>
    <property type="molecule type" value="Genomic_DNA"/>
</dbReference>
<organism evidence="1 2">
    <name type="scientific">Dentiscutata erythropus</name>
    <dbReference type="NCBI Taxonomy" id="1348616"/>
    <lineage>
        <taxon>Eukaryota</taxon>
        <taxon>Fungi</taxon>
        <taxon>Fungi incertae sedis</taxon>
        <taxon>Mucoromycota</taxon>
        <taxon>Glomeromycotina</taxon>
        <taxon>Glomeromycetes</taxon>
        <taxon>Diversisporales</taxon>
        <taxon>Gigasporaceae</taxon>
        <taxon>Dentiscutata</taxon>
    </lineage>
</organism>